<accession>A0ABS6UX18</accession>
<dbReference type="EMBL" id="JADQDK010000001">
    <property type="protein sequence ID" value="MBW0136795.1"/>
    <property type="molecule type" value="Genomic_DNA"/>
</dbReference>
<protein>
    <submittedName>
        <fullName evidence="1">Uncharacterized protein</fullName>
    </submittedName>
</protein>
<evidence type="ECO:0000313" key="2">
    <source>
        <dbReference type="Proteomes" id="UP000694287"/>
    </source>
</evidence>
<evidence type="ECO:0000313" key="1">
    <source>
        <dbReference type="EMBL" id="MBW0136795.1"/>
    </source>
</evidence>
<dbReference type="Proteomes" id="UP000694287">
    <property type="component" value="Unassembled WGS sequence"/>
</dbReference>
<name>A0ABS6UX18_9PSEU</name>
<reference evidence="1 2" key="1">
    <citation type="submission" date="2020-11" db="EMBL/GenBank/DDBJ databases">
        <title>Pseudonocardia abyssalis sp. nov. and Pseudonocardia oceani sp. nov., description and phylogenomic analysis of two novel actinomycetes isolated from the deep Southern Ocean.</title>
        <authorList>
            <person name="Parra J."/>
        </authorList>
    </citation>
    <scope>NUCLEOTIDE SEQUENCE [LARGE SCALE GENOMIC DNA]</scope>
    <source>
        <strain evidence="1 2">KRD-168</strain>
    </source>
</reference>
<comment type="caution">
    <text evidence="1">The sequence shown here is derived from an EMBL/GenBank/DDBJ whole genome shotgun (WGS) entry which is preliminary data.</text>
</comment>
<keyword evidence="2" id="KW-1185">Reference proteome</keyword>
<sequence length="46" mass="5194">MEHLPGGQLMFDTYSRLGVRPTKLVPVLRRTGQTPSWGVDDPRGDR</sequence>
<organism evidence="1 2">
    <name type="scientific">Pseudonocardia abyssalis</name>
    <dbReference type="NCBI Taxonomy" id="2792008"/>
    <lineage>
        <taxon>Bacteria</taxon>
        <taxon>Bacillati</taxon>
        <taxon>Actinomycetota</taxon>
        <taxon>Actinomycetes</taxon>
        <taxon>Pseudonocardiales</taxon>
        <taxon>Pseudonocardiaceae</taxon>
        <taxon>Pseudonocardia</taxon>
    </lineage>
</organism>
<gene>
    <name evidence="1" type="ORF">I4I81_21360</name>
</gene>
<proteinExistence type="predicted"/>
<dbReference type="RefSeq" id="WP_218606257.1">
    <property type="nucleotide sequence ID" value="NZ_JADQDJ010000559.1"/>
</dbReference>